<proteinExistence type="predicted"/>
<evidence type="ECO:0000313" key="3">
    <source>
        <dbReference type="Proteomes" id="UP000310200"/>
    </source>
</evidence>
<dbReference type="Proteomes" id="UP000310200">
    <property type="component" value="Unassembled WGS sequence"/>
</dbReference>
<feature type="region of interest" description="Disordered" evidence="1">
    <location>
        <begin position="32"/>
        <end position="54"/>
    </location>
</feature>
<comment type="caution">
    <text evidence="2">The sequence shown here is derived from an EMBL/GenBank/DDBJ whole genome shotgun (WGS) entry which is preliminary data.</text>
</comment>
<evidence type="ECO:0000313" key="2">
    <source>
        <dbReference type="EMBL" id="TGZ48212.1"/>
    </source>
</evidence>
<sequence>MPAANAREKLTQASPYGRARCIDRLLRCTSSTLAREPHPTSTPAQPRRNPSSSYPLLLLQNPPATLFACTLCQRGRALAPVDCASIPDLTVL</sequence>
<organism evidence="2 3">
    <name type="scientific">Temnothorax longispinosus</name>
    <dbReference type="NCBI Taxonomy" id="300112"/>
    <lineage>
        <taxon>Eukaryota</taxon>
        <taxon>Metazoa</taxon>
        <taxon>Ecdysozoa</taxon>
        <taxon>Arthropoda</taxon>
        <taxon>Hexapoda</taxon>
        <taxon>Insecta</taxon>
        <taxon>Pterygota</taxon>
        <taxon>Neoptera</taxon>
        <taxon>Endopterygota</taxon>
        <taxon>Hymenoptera</taxon>
        <taxon>Apocrita</taxon>
        <taxon>Aculeata</taxon>
        <taxon>Formicoidea</taxon>
        <taxon>Formicidae</taxon>
        <taxon>Myrmicinae</taxon>
        <taxon>Temnothorax</taxon>
    </lineage>
</organism>
<name>A0A4S2KFL6_9HYME</name>
<reference evidence="2 3" key="1">
    <citation type="journal article" date="2019" name="Philos. Trans. R. Soc. Lond., B, Biol. Sci.">
        <title>Ant behaviour and brain gene expression of defending hosts depend on the ecological success of the intruding social parasite.</title>
        <authorList>
            <person name="Kaur R."/>
            <person name="Stoldt M."/>
            <person name="Jongepier E."/>
            <person name="Feldmeyer B."/>
            <person name="Menzel F."/>
            <person name="Bornberg-Bauer E."/>
            <person name="Foitzik S."/>
        </authorList>
    </citation>
    <scope>NUCLEOTIDE SEQUENCE [LARGE SCALE GENOMIC DNA]</scope>
    <source>
        <tissue evidence="2">Whole body</tissue>
    </source>
</reference>
<keyword evidence="3" id="KW-1185">Reference proteome</keyword>
<accession>A0A4S2KFL6</accession>
<protein>
    <submittedName>
        <fullName evidence="2">Uncharacterized protein</fullName>
    </submittedName>
</protein>
<gene>
    <name evidence="2" type="ORF">DBV15_09368</name>
</gene>
<dbReference type="EMBL" id="QBLH01002519">
    <property type="protein sequence ID" value="TGZ48212.1"/>
    <property type="molecule type" value="Genomic_DNA"/>
</dbReference>
<evidence type="ECO:0000256" key="1">
    <source>
        <dbReference type="SAM" id="MobiDB-lite"/>
    </source>
</evidence>
<dbReference type="AlphaFoldDB" id="A0A4S2KFL6"/>